<dbReference type="AlphaFoldDB" id="A0A8T5VD32"/>
<dbReference type="Proteomes" id="UP000551709">
    <property type="component" value="Chromosome"/>
</dbReference>
<organism evidence="1 2">
    <name type="scientific">Bradyrhizobium barranii subsp. apii</name>
    <dbReference type="NCBI Taxonomy" id="2819348"/>
    <lineage>
        <taxon>Bacteria</taxon>
        <taxon>Pseudomonadati</taxon>
        <taxon>Pseudomonadota</taxon>
        <taxon>Alphaproteobacteria</taxon>
        <taxon>Hyphomicrobiales</taxon>
        <taxon>Nitrobacteraceae</taxon>
        <taxon>Bradyrhizobium</taxon>
        <taxon>Bradyrhizobium barranii</taxon>
    </lineage>
</organism>
<dbReference type="Pfam" id="PF17645">
    <property type="entry name" value="Amdase"/>
    <property type="match status" value="1"/>
</dbReference>
<dbReference type="PANTHER" id="PTHR40267">
    <property type="entry name" value="BLR3294 PROTEIN"/>
    <property type="match status" value="1"/>
</dbReference>
<accession>A0A8T5VD32</accession>
<dbReference type="EMBL" id="CP096255">
    <property type="protein sequence ID" value="UPT84621.1"/>
    <property type="molecule type" value="Genomic_DNA"/>
</dbReference>
<reference evidence="1" key="1">
    <citation type="journal article" date="2017" name="Syst. Appl. Microbiol.">
        <title>Soybeans inoculated with root zone soils of Canadian native legumes harbour diverse and novel Bradyrhizobium spp. that possess agricultural potential.</title>
        <authorList>
            <person name="Bromfield E.S.P."/>
            <person name="Cloutier S."/>
            <person name="Tambong J.T."/>
            <person name="Tran Thi T.V."/>
        </authorList>
    </citation>
    <scope>NUCLEOTIDE SEQUENCE</scope>
    <source>
        <strain evidence="1">1S5</strain>
    </source>
</reference>
<dbReference type="RefSeq" id="WP_166093895.1">
    <property type="nucleotide sequence ID" value="NZ_CP096255.1"/>
</dbReference>
<evidence type="ECO:0000313" key="1">
    <source>
        <dbReference type="EMBL" id="UPT84621.1"/>
    </source>
</evidence>
<dbReference type="Gene3D" id="3.40.50.12500">
    <property type="match status" value="1"/>
</dbReference>
<proteinExistence type="predicted"/>
<dbReference type="InterPro" id="IPR053714">
    <property type="entry name" value="Iso_Racemase_Enz_sf"/>
</dbReference>
<dbReference type="InterPro" id="IPR026286">
    <property type="entry name" value="MaiA/AMDase"/>
</dbReference>
<gene>
    <name evidence="1" type="ORF">HAP41_0000030235</name>
</gene>
<sequence>MSNDFEYGSGGIVGFAPPQSNPTVEPEMATLMPSDVLTLTTRLRGDPNDARKRFGDYLFNLGESLEGFGAIRLGAFGFACTATTYLLGQDEVRRKFEQLSRLYGYPILSSAEAIELALTELGAQRIALFGPYPAWLQAASFAYWSQAGFELAAKGGINLGSGSGSSNTLDIYKLRASRVVEAVLRLDWQSADAIVLTGTGAPTLRAIPDIMCATGKPVLSSNLCLGWAVLRAIGHRAALPVGGDQSVLIDGWPARVAR</sequence>
<evidence type="ECO:0000313" key="2">
    <source>
        <dbReference type="Proteomes" id="UP000551709"/>
    </source>
</evidence>
<protein>
    <submittedName>
        <fullName evidence="1">Uncharacterized protein</fullName>
    </submittedName>
</protein>
<name>A0A8T5VD32_9BRAD</name>
<dbReference type="PANTHER" id="PTHR40267:SF1">
    <property type="entry name" value="BLR3294 PROTEIN"/>
    <property type="match status" value="1"/>
</dbReference>
<reference evidence="1" key="2">
    <citation type="submission" date="2022-04" db="EMBL/GenBank/DDBJ databases">
        <authorList>
            <person name="Bromfield E.S.P."/>
            <person name="Cloutier S."/>
        </authorList>
    </citation>
    <scope>NUCLEOTIDE SEQUENCE</scope>
    <source>
        <strain evidence="1">1S5</strain>
    </source>
</reference>